<protein>
    <submittedName>
        <fullName evidence="3">Uncharacterized protein</fullName>
    </submittedName>
</protein>
<organism evidence="3 4">
    <name type="scientific">Araneus ventricosus</name>
    <name type="common">Orbweaver spider</name>
    <name type="synonym">Epeira ventricosa</name>
    <dbReference type="NCBI Taxonomy" id="182803"/>
    <lineage>
        <taxon>Eukaryota</taxon>
        <taxon>Metazoa</taxon>
        <taxon>Ecdysozoa</taxon>
        <taxon>Arthropoda</taxon>
        <taxon>Chelicerata</taxon>
        <taxon>Arachnida</taxon>
        <taxon>Araneae</taxon>
        <taxon>Araneomorphae</taxon>
        <taxon>Entelegynae</taxon>
        <taxon>Araneoidea</taxon>
        <taxon>Araneidae</taxon>
        <taxon>Araneus</taxon>
    </lineage>
</organism>
<evidence type="ECO:0000313" key="3">
    <source>
        <dbReference type="EMBL" id="GBN20709.1"/>
    </source>
</evidence>
<gene>
    <name evidence="2" type="ORF">AVEN_264481_1</name>
    <name evidence="3" type="ORF">AVEN_264482_1</name>
</gene>
<name>A0A4Y2M1S1_ARAVE</name>
<dbReference type="EMBL" id="BGPR01006649">
    <property type="protein sequence ID" value="GBN20709.1"/>
    <property type="molecule type" value="Genomic_DNA"/>
</dbReference>
<accession>A0A4Y2M1S1</accession>
<dbReference type="AlphaFoldDB" id="A0A4Y2M1S1"/>
<evidence type="ECO:0000256" key="1">
    <source>
        <dbReference type="SAM" id="MobiDB-lite"/>
    </source>
</evidence>
<sequence length="90" mass="9651">MGVQRVHACIATDKQAGSLLWGFRSSHQWSGQAVISIRPGLSTELIAAAVIPMPASTTRRLTLLCGYSQGTLHSPRSSSQKYKCIHSGKA</sequence>
<dbReference type="EMBL" id="BGPR01006649">
    <property type="protein sequence ID" value="GBN20708.1"/>
    <property type="molecule type" value="Genomic_DNA"/>
</dbReference>
<keyword evidence="4" id="KW-1185">Reference proteome</keyword>
<feature type="region of interest" description="Disordered" evidence="1">
    <location>
        <begin position="71"/>
        <end position="90"/>
    </location>
</feature>
<reference evidence="3 4" key="1">
    <citation type="journal article" date="2019" name="Sci. Rep.">
        <title>Orb-weaving spider Araneus ventricosus genome elucidates the spidroin gene catalogue.</title>
        <authorList>
            <person name="Kono N."/>
            <person name="Nakamura H."/>
            <person name="Ohtoshi R."/>
            <person name="Moran D.A.P."/>
            <person name="Shinohara A."/>
            <person name="Yoshida Y."/>
            <person name="Fujiwara M."/>
            <person name="Mori M."/>
            <person name="Tomita M."/>
            <person name="Arakawa K."/>
        </authorList>
    </citation>
    <scope>NUCLEOTIDE SEQUENCE [LARGE SCALE GENOMIC DNA]</scope>
</reference>
<comment type="caution">
    <text evidence="3">The sequence shown here is derived from an EMBL/GenBank/DDBJ whole genome shotgun (WGS) entry which is preliminary data.</text>
</comment>
<evidence type="ECO:0000313" key="2">
    <source>
        <dbReference type="EMBL" id="GBN20708.1"/>
    </source>
</evidence>
<proteinExistence type="predicted"/>
<feature type="compositionally biased region" description="Polar residues" evidence="1">
    <location>
        <begin position="71"/>
        <end position="81"/>
    </location>
</feature>
<dbReference type="Proteomes" id="UP000499080">
    <property type="component" value="Unassembled WGS sequence"/>
</dbReference>
<evidence type="ECO:0000313" key="4">
    <source>
        <dbReference type="Proteomes" id="UP000499080"/>
    </source>
</evidence>